<proteinExistence type="predicted"/>
<name>A0A1B0BH39_9MUSC</name>
<feature type="compositionally biased region" description="Acidic residues" evidence="1">
    <location>
        <begin position="29"/>
        <end position="64"/>
    </location>
</feature>
<dbReference type="EMBL" id="JXJN01014172">
    <property type="status" value="NOT_ANNOTATED_CDS"/>
    <property type="molecule type" value="Genomic_DNA"/>
</dbReference>
<feature type="region of interest" description="Disordered" evidence="1">
    <location>
        <begin position="25"/>
        <end position="65"/>
    </location>
</feature>
<keyword evidence="3" id="KW-1185">Reference proteome</keyword>
<sequence length="133" mass="15290">MKLEPVPQTIKLCIEPDSFGPYSHVFLFDNDDNDDDDDDDDDFHDDDNDDDDDDNGDDDDDVDDDHIYESVHVHVYMYTRETDYCGCCNFSCSNGYIATAPPGGWFISAFVYVCVHVYMHITEYHVVVAFFIS</sequence>
<evidence type="ECO:0000313" key="3">
    <source>
        <dbReference type="Proteomes" id="UP000092460"/>
    </source>
</evidence>
<accession>A0A1B0BH39</accession>
<reference evidence="2" key="2">
    <citation type="submission" date="2020-05" db="UniProtKB">
        <authorList>
            <consortium name="EnsemblMetazoa"/>
        </authorList>
    </citation>
    <scope>IDENTIFICATION</scope>
    <source>
        <strain evidence="2">IAEA</strain>
    </source>
</reference>
<organism evidence="2 3">
    <name type="scientific">Glossina palpalis gambiensis</name>
    <dbReference type="NCBI Taxonomy" id="67801"/>
    <lineage>
        <taxon>Eukaryota</taxon>
        <taxon>Metazoa</taxon>
        <taxon>Ecdysozoa</taxon>
        <taxon>Arthropoda</taxon>
        <taxon>Hexapoda</taxon>
        <taxon>Insecta</taxon>
        <taxon>Pterygota</taxon>
        <taxon>Neoptera</taxon>
        <taxon>Endopterygota</taxon>
        <taxon>Diptera</taxon>
        <taxon>Brachycera</taxon>
        <taxon>Muscomorpha</taxon>
        <taxon>Hippoboscoidea</taxon>
        <taxon>Glossinidae</taxon>
        <taxon>Glossina</taxon>
    </lineage>
</organism>
<dbReference type="VEuPathDB" id="VectorBase:GPPI029871"/>
<dbReference type="Proteomes" id="UP000092460">
    <property type="component" value="Unassembled WGS sequence"/>
</dbReference>
<evidence type="ECO:0000313" key="2">
    <source>
        <dbReference type="EnsemblMetazoa" id="GPPI029871-PA"/>
    </source>
</evidence>
<evidence type="ECO:0000256" key="1">
    <source>
        <dbReference type="SAM" id="MobiDB-lite"/>
    </source>
</evidence>
<reference evidence="3" key="1">
    <citation type="submission" date="2015-01" db="EMBL/GenBank/DDBJ databases">
        <authorList>
            <person name="Aksoy S."/>
            <person name="Warren W."/>
            <person name="Wilson R.K."/>
        </authorList>
    </citation>
    <scope>NUCLEOTIDE SEQUENCE [LARGE SCALE GENOMIC DNA]</scope>
    <source>
        <strain evidence="3">IAEA</strain>
    </source>
</reference>
<dbReference type="AlphaFoldDB" id="A0A1B0BH39"/>
<protein>
    <submittedName>
        <fullName evidence="2">Uncharacterized protein</fullName>
    </submittedName>
</protein>
<dbReference type="EnsemblMetazoa" id="GPPI029871-RA">
    <property type="protein sequence ID" value="GPPI029871-PA"/>
    <property type="gene ID" value="GPPI029871"/>
</dbReference>